<reference evidence="5 8" key="3">
    <citation type="submission" date="2018-03" db="EMBL/GenBank/DDBJ databases">
        <title>Genomic Encyclopedia of Archaeal and Bacterial Type Strains, Phase II (KMG-II): from individual species to whole genera.</title>
        <authorList>
            <person name="Goeker M."/>
        </authorList>
    </citation>
    <scope>NUCLEOTIDE SEQUENCE [LARGE SCALE GENOMIC DNA]</scope>
    <source>
        <strain evidence="5 8">DSM 17797</strain>
    </source>
</reference>
<dbReference type="PRINTS" id="PR00033">
    <property type="entry name" value="HTHASNC"/>
</dbReference>
<dbReference type="Gene3D" id="1.10.10.10">
    <property type="entry name" value="Winged helix-like DNA-binding domain superfamily/Winged helix DNA-binding domain"/>
    <property type="match status" value="1"/>
</dbReference>
<dbReference type="InterPro" id="IPR019887">
    <property type="entry name" value="Tscrpt_reg_AsnC/Lrp_C"/>
</dbReference>
<dbReference type="Proteomes" id="UP000184384">
    <property type="component" value="Unassembled WGS sequence"/>
</dbReference>
<dbReference type="PANTHER" id="PTHR30154:SF34">
    <property type="entry name" value="TRANSCRIPTIONAL REGULATOR AZLB"/>
    <property type="match status" value="1"/>
</dbReference>
<proteinExistence type="predicted"/>
<dbReference type="Gene3D" id="3.30.70.920">
    <property type="match status" value="1"/>
</dbReference>
<dbReference type="SUPFAM" id="SSF54909">
    <property type="entry name" value="Dimeric alpha+beta barrel"/>
    <property type="match status" value="1"/>
</dbReference>
<dbReference type="InterPro" id="IPR011991">
    <property type="entry name" value="ArsR-like_HTH"/>
</dbReference>
<organism evidence="6 7">
    <name type="scientific">Flavobacterium granuli</name>
    <dbReference type="NCBI Taxonomy" id="280093"/>
    <lineage>
        <taxon>Bacteria</taxon>
        <taxon>Pseudomonadati</taxon>
        <taxon>Bacteroidota</taxon>
        <taxon>Flavobacteriia</taxon>
        <taxon>Flavobacteriales</taxon>
        <taxon>Flavobacteriaceae</taxon>
        <taxon>Flavobacterium</taxon>
    </lineage>
</organism>
<dbReference type="GO" id="GO:0043200">
    <property type="term" value="P:response to amino acid"/>
    <property type="evidence" value="ECO:0007669"/>
    <property type="project" value="TreeGrafter"/>
</dbReference>
<dbReference type="RefSeq" id="WP_072942691.1">
    <property type="nucleotide sequence ID" value="NZ_FQWO01000004.1"/>
</dbReference>
<accession>A0A1M5N4F6</accession>
<evidence type="ECO:0000313" key="7">
    <source>
        <dbReference type="Proteomes" id="UP000184384"/>
    </source>
</evidence>
<evidence type="ECO:0000313" key="6">
    <source>
        <dbReference type="EMBL" id="SHG84454.1"/>
    </source>
</evidence>
<dbReference type="EMBL" id="FQWO01000004">
    <property type="protein sequence ID" value="SHG84454.1"/>
    <property type="molecule type" value="Genomic_DNA"/>
</dbReference>
<keyword evidence="3" id="KW-0804">Transcription</keyword>
<dbReference type="PROSITE" id="PS50956">
    <property type="entry name" value="HTH_ASNC_2"/>
    <property type="match status" value="1"/>
</dbReference>
<dbReference type="SUPFAM" id="SSF46785">
    <property type="entry name" value="Winged helix' DNA-binding domain"/>
    <property type="match status" value="1"/>
</dbReference>
<dbReference type="OrthoDB" id="1094536at2"/>
<feature type="domain" description="HTH asnC-type" evidence="4">
    <location>
        <begin position="10"/>
        <end position="71"/>
    </location>
</feature>
<dbReference type="InterPro" id="IPR036390">
    <property type="entry name" value="WH_DNA-bd_sf"/>
</dbReference>
<evidence type="ECO:0000313" key="5">
    <source>
        <dbReference type="EMBL" id="PRZ25188.1"/>
    </source>
</evidence>
<dbReference type="CDD" id="cd00090">
    <property type="entry name" value="HTH_ARSR"/>
    <property type="match status" value="1"/>
</dbReference>
<name>A0A1M5N4F6_9FLAO</name>
<sequence>MNKKIYNENIDFINQQIIAMLSTDGRMAYSEIAKELKISNSLVHQRIRKLQEAGIISGFSVMLNAKEIGYETITYTGVTTKEARFAYSIAEKLKEIPEVVECHFVSGKYALFLKIVSANNEEFRKVLYEKIHNIEGVGGTDSFISFGSAFQKNITLL</sequence>
<dbReference type="InterPro" id="IPR000485">
    <property type="entry name" value="AsnC-type_HTH_dom"/>
</dbReference>
<dbReference type="Pfam" id="PF13412">
    <property type="entry name" value="HTH_24"/>
    <property type="match status" value="1"/>
</dbReference>
<dbReference type="Pfam" id="PF01037">
    <property type="entry name" value="AsnC_trans_reg"/>
    <property type="match status" value="1"/>
</dbReference>
<reference evidence="7" key="2">
    <citation type="submission" date="2016-11" db="EMBL/GenBank/DDBJ databases">
        <authorList>
            <person name="Varghese N."/>
            <person name="Submissions S."/>
        </authorList>
    </citation>
    <scope>NUCLEOTIDE SEQUENCE [LARGE SCALE GENOMIC DNA]</scope>
    <source>
        <strain evidence="7">DSM 19729</strain>
    </source>
</reference>
<reference evidence="6" key="1">
    <citation type="submission" date="2016-11" db="EMBL/GenBank/DDBJ databases">
        <authorList>
            <person name="Jaros S."/>
            <person name="Januszkiewicz K."/>
            <person name="Wedrychowicz H."/>
        </authorList>
    </citation>
    <scope>NUCLEOTIDE SEQUENCE [LARGE SCALE GENOMIC DNA]</scope>
    <source>
        <strain evidence="6">DSM 19729</strain>
    </source>
</reference>
<dbReference type="GO" id="GO:0005829">
    <property type="term" value="C:cytosol"/>
    <property type="evidence" value="ECO:0007669"/>
    <property type="project" value="TreeGrafter"/>
</dbReference>
<evidence type="ECO:0000256" key="2">
    <source>
        <dbReference type="ARBA" id="ARBA00023125"/>
    </source>
</evidence>
<evidence type="ECO:0000313" key="8">
    <source>
        <dbReference type="Proteomes" id="UP000237771"/>
    </source>
</evidence>
<dbReference type="SMART" id="SM00344">
    <property type="entry name" value="HTH_ASNC"/>
    <property type="match status" value="1"/>
</dbReference>
<dbReference type="AlphaFoldDB" id="A0A1M5N4F6"/>
<dbReference type="GO" id="GO:0006355">
    <property type="term" value="P:regulation of DNA-templated transcription"/>
    <property type="evidence" value="ECO:0007669"/>
    <property type="project" value="UniProtKB-ARBA"/>
</dbReference>
<protein>
    <submittedName>
        <fullName evidence="5">AsnC family transcriptional regulator</fullName>
    </submittedName>
    <submittedName>
        <fullName evidence="6">Transcriptional regulator, AsnC family</fullName>
    </submittedName>
</protein>
<evidence type="ECO:0000256" key="3">
    <source>
        <dbReference type="ARBA" id="ARBA00023163"/>
    </source>
</evidence>
<dbReference type="InterPro" id="IPR011008">
    <property type="entry name" value="Dimeric_a/b-barrel"/>
</dbReference>
<gene>
    <name evidence="5" type="ORF">BC624_103272</name>
    <name evidence="6" type="ORF">SAMN05443373_104272</name>
</gene>
<dbReference type="STRING" id="280093.SAMN05443373_104272"/>
<dbReference type="GO" id="GO:0043565">
    <property type="term" value="F:sequence-specific DNA binding"/>
    <property type="evidence" value="ECO:0007669"/>
    <property type="project" value="InterPro"/>
</dbReference>
<dbReference type="Proteomes" id="UP000237771">
    <property type="component" value="Unassembled WGS sequence"/>
</dbReference>
<keyword evidence="2" id="KW-0238">DNA-binding</keyword>
<keyword evidence="1" id="KW-0805">Transcription regulation</keyword>
<dbReference type="InterPro" id="IPR036388">
    <property type="entry name" value="WH-like_DNA-bd_sf"/>
</dbReference>
<dbReference type="EMBL" id="PVUB01000003">
    <property type="protein sequence ID" value="PRZ25188.1"/>
    <property type="molecule type" value="Genomic_DNA"/>
</dbReference>
<keyword evidence="8" id="KW-1185">Reference proteome</keyword>
<dbReference type="InterPro" id="IPR019888">
    <property type="entry name" value="Tscrpt_reg_AsnC-like"/>
</dbReference>
<evidence type="ECO:0000259" key="4">
    <source>
        <dbReference type="PROSITE" id="PS50956"/>
    </source>
</evidence>
<dbReference type="PANTHER" id="PTHR30154">
    <property type="entry name" value="LEUCINE-RESPONSIVE REGULATORY PROTEIN"/>
    <property type="match status" value="1"/>
</dbReference>
<evidence type="ECO:0000256" key="1">
    <source>
        <dbReference type="ARBA" id="ARBA00023015"/>
    </source>
</evidence>